<sequence length="398" mass="44921">MDRQNEGEANPQRTSRAEYSRNVRAAIEERRHKAMINRQQYQPQIHEQIQRIFSEYEAPFYARMRGFGRTQTLALAESTVLGLAAGTDRRLSDTETQALTEHFLSSVHNMLAWKWIMTGLAGYMTYRGRQTMRFPFFKPVVAGGGRFNPAAGGPQVRIMWHTARFAAYYAAIWLLGEPVFQGVNFFRQSYSMNRDPRLAPLLQGGRGQAGEALGEAQDSSSQHYDDSWKPETQQQDYSSQSDENRQSTSQAVQAQTQQAWNSYRQSEASQQPASKGWDVADVVDDASPVSPSAQSQNEGSRIYGGSAWDRIRQQTHSTPSQGRSRDRKTWERAQGNAGGWSSTDEASPQYRGVKDNSFSTTTDGEEATARRQAQSDFDGLLERERKGADQERGSWGKW</sequence>
<organism evidence="2 3">
    <name type="scientific">Epichloe festucae (strain Fl1)</name>
    <dbReference type="NCBI Taxonomy" id="877507"/>
    <lineage>
        <taxon>Eukaryota</taxon>
        <taxon>Fungi</taxon>
        <taxon>Dikarya</taxon>
        <taxon>Ascomycota</taxon>
        <taxon>Pezizomycotina</taxon>
        <taxon>Sordariomycetes</taxon>
        <taxon>Hypocreomycetidae</taxon>
        <taxon>Hypocreales</taxon>
        <taxon>Clavicipitaceae</taxon>
        <taxon>Epichloe</taxon>
    </lineage>
</organism>
<dbReference type="Proteomes" id="UP000594364">
    <property type="component" value="Chromosome 1"/>
</dbReference>
<name>A0A7S9PSG8_EPIFF</name>
<evidence type="ECO:0000313" key="2">
    <source>
        <dbReference type="EMBL" id="QPG94335.1"/>
    </source>
</evidence>
<reference evidence="2 3" key="1">
    <citation type="journal article" date="2018" name="PLoS Genet.">
        <title>Repeat elements organise 3D genome structure and mediate transcription in the filamentous fungus Epichloe festucae.</title>
        <authorList>
            <person name="Winter D.J."/>
            <person name="Ganley A.R.D."/>
            <person name="Young C.A."/>
            <person name="Liachko I."/>
            <person name="Schardl C.L."/>
            <person name="Dupont P.Y."/>
            <person name="Berry D."/>
            <person name="Ram A."/>
            <person name="Scott B."/>
            <person name="Cox M.P."/>
        </authorList>
    </citation>
    <scope>NUCLEOTIDE SEQUENCE [LARGE SCALE GENOMIC DNA]</scope>
    <source>
        <strain evidence="2 3">Fl1</strain>
    </source>
</reference>
<keyword evidence="3" id="KW-1185">Reference proteome</keyword>
<feature type="compositionally biased region" description="Polar residues" evidence="1">
    <location>
        <begin position="230"/>
        <end position="241"/>
    </location>
</feature>
<feature type="compositionally biased region" description="Basic and acidic residues" evidence="1">
    <location>
        <begin position="380"/>
        <end position="398"/>
    </location>
</feature>
<evidence type="ECO:0000313" key="3">
    <source>
        <dbReference type="Proteomes" id="UP000594364"/>
    </source>
</evidence>
<feature type="compositionally biased region" description="Polar residues" evidence="1">
    <location>
        <begin position="260"/>
        <end position="273"/>
    </location>
</feature>
<evidence type="ECO:0000256" key="1">
    <source>
        <dbReference type="SAM" id="MobiDB-lite"/>
    </source>
</evidence>
<gene>
    <name evidence="2" type="ORF">C2857_005719</name>
</gene>
<dbReference type="OrthoDB" id="4204700at2759"/>
<feature type="compositionally biased region" description="Low complexity" evidence="1">
    <location>
        <begin position="246"/>
        <end position="259"/>
    </location>
</feature>
<protein>
    <submittedName>
        <fullName evidence="2">Uncharacterized protein</fullName>
    </submittedName>
</protein>
<dbReference type="EMBL" id="CP031385">
    <property type="protein sequence ID" value="QPG94335.1"/>
    <property type="molecule type" value="Genomic_DNA"/>
</dbReference>
<proteinExistence type="predicted"/>
<accession>A0A7S9PSG8</accession>
<dbReference type="AlphaFoldDB" id="A0A7S9PSG8"/>
<feature type="region of interest" description="Disordered" evidence="1">
    <location>
        <begin position="201"/>
        <end position="398"/>
    </location>
</feature>